<evidence type="ECO:0000313" key="4">
    <source>
        <dbReference type="Proteomes" id="UP000008743"/>
    </source>
</evidence>
<evidence type="ECO:0000256" key="1">
    <source>
        <dbReference type="SAM" id="MobiDB-lite"/>
    </source>
</evidence>
<dbReference type="Pfam" id="PF00787">
    <property type="entry name" value="PX"/>
    <property type="match status" value="1"/>
</dbReference>
<dbReference type="OrthoDB" id="76516at2759"/>
<dbReference type="RefSeq" id="XP_004342764.1">
    <property type="nucleotide sequence ID" value="XM_004342715.2"/>
</dbReference>
<dbReference type="SMART" id="SM00312">
    <property type="entry name" value="PX"/>
    <property type="match status" value="1"/>
</dbReference>
<organism evidence="3 4">
    <name type="scientific">Capsaspora owczarzaki (strain ATCC 30864)</name>
    <dbReference type="NCBI Taxonomy" id="595528"/>
    <lineage>
        <taxon>Eukaryota</taxon>
        <taxon>Filasterea</taxon>
        <taxon>Capsaspora</taxon>
    </lineage>
</organism>
<dbReference type="InterPro" id="IPR036871">
    <property type="entry name" value="PX_dom_sf"/>
</dbReference>
<dbReference type="PhylomeDB" id="A0A0D2X5P2"/>
<dbReference type="InterPro" id="IPR001683">
    <property type="entry name" value="PX_dom"/>
</dbReference>
<dbReference type="EMBL" id="KE346376">
    <property type="protein sequence ID" value="KJE98154.1"/>
    <property type="molecule type" value="Genomic_DNA"/>
</dbReference>
<gene>
    <name evidence="3" type="ORF">CAOG_008163</name>
</gene>
<reference evidence="4" key="1">
    <citation type="submission" date="2011-02" db="EMBL/GenBank/DDBJ databases">
        <title>The Genome Sequence of Capsaspora owczarzaki ATCC 30864.</title>
        <authorList>
            <person name="Russ C."/>
            <person name="Cuomo C."/>
            <person name="Burger G."/>
            <person name="Gray M.W."/>
            <person name="Holland P.W.H."/>
            <person name="King N."/>
            <person name="Lang F.B.F."/>
            <person name="Roger A.J."/>
            <person name="Ruiz-Trillo I."/>
            <person name="Young S.K."/>
            <person name="Zeng Q."/>
            <person name="Gargeya S."/>
            <person name="Alvarado L."/>
            <person name="Berlin A."/>
            <person name="Chapman S.B."/>
            <person name="Chen Z."/>
            <person name="Freedman E."/>
            <person name="Gellesch M."/>
            <person name="Goldberg J."/>
            <person name="Griggs A."/>
            <person name="Gujja S."/>
            <person name="Heilman E."/>
            <person name="Heiman D."/>
            <person name="Howarth C."/>
            <person name="Mehta T."/>
            <person name="Neiman D."/>
            <person name="Pearson M."/>
            <person name="Roberts A."/>
            <person name="Saif S."/>
            <person name="Shea T."/>
            <person name="Shenoy N."/>
            <person name="Sisk P."/>
            <person name="Stolte C."/>
            <person name="Sykes S."/>
            <person name="White J."/>
            <person name="Yandava C."/>
            <person name="Haas B."/>
            <person name="Nusbaum C."/>
            <person name="Birren B."/>
        </authorList>
    </citation>
    <scope>NUCLEOTIDE SEQUENCE</scope>
    <source>
        <strain evidence="4">ATCC 30864</strain>
    </source>
</reference>
<dbReference type="AlphaFoldDB" id="A0A0D2X5P2"/>
<protein>
    <recommendedName>
        <fullName evidence="2">PX domain-containing protein</fullName>
    </recommendedName>
</protein>
<evidence type="ECO:0000313" key="3">
    <source>
        <dbReference type="EMBL" id="KJE98154.1"/>
    </source>
</evidence>
<dbReference type="eggNOG" id="ENOG502SESW">
    <property type="taxonomic scope" value="Eukaryota"/>
</dbReference>
<proteinExistence type="predicted"/>
<dbReference type="CDD" id="cd06093">
    <property type="entry name" value="PX_domain"/>
    <property type="match status" value="1"/>
</dbReference>
<dbReference type="Gene3D" id="3.30.1520.10">
    <property type="entry name" value="Phox-like domain"/>
    <property type="match status" value="1"/>
</dbReference>
<dbReference type="PROSITE" id="PS50195">
    <property type="entry name" value="PX"/>
    <property type="match status" value="1"/>
</dbReference>
<dbReference type="SUPFAM" id="SSF64268">
    <property type="entry name" value="PX domain"/>
    <property type="match status" value="1"/>
</dbReference>
<dbReference type="GO" id="GO:0035091">
    <property type="term" value="F:phosphatidylinositol binding"/>
    <property type="evidence" value="ECO:0007669"/>
    <property type="project" value="InterPro"/>
</dbReference>
<feature type="domain" description="PX" evidence="2">
    <location>
        <begin position="30"/>
        <end position="152"/>
    </location>
</feature>
<feature type="compositionally biased region" description="Low complexity" evidence="1">
    <location>
        <begin position="151"/>
        <end position="171"/>
    </location>
</feature>
<dbReference type="InParanoid" id="A0A0D2X5P2"/>
<evidence type="ECO:0000259" key="2">
    <source>
        <dbReference type="PROSITE" id="PS50195"/>
    </source>
</evidence>
<feature type="region of interest" description="Disordered" evidence="1">
    <location>
        <begin position="151"/>
        <end position="180"/>
    </location>
</feature>
<dbReference type="Proteomes" id="UP000008743">
    <property type="component" value="Unassembled WGS sequence"/>
</dbReference>
<sequence>MEIRGVQSVFATVSPSLHDRQAAVVAPYKGWSVVIAESVKARTGTEPSVTFYKLQTTTPEGRVFTPLRRYSAFDELDRGLRAYYTHALPHLVGNIPEMPPKQWRWFFDHEDPEFINERKVGLQNYLQRLMHLPRIDEFSGYHTFITGERALAPSGSSSSGNANNSSPLSRPASPPPAATR</sequence>
<accession>A0A0D2X5P2</accession>
<keyword evidence="4" id="KW-1185">Reference proteome</keyword>
<name>A0A0D2X5P2_CAPO3</name>